<evidence type="ECO:0000259" key="1">
    <source>
        <dbReference type="Pfam" id="PF24924"/>
    </source>
</evidence>
<name>A0A9D5AV39_PEA</name>
<dbReference type="Proteomes" id="UP001058974">
    <property type="component" value="Chromosome 4"/>
</dbReference>
<keyword evidence="3" id="KW-1185">Reference proteome</keyword>
<protein>
    <recommendedName>
        <fullName evidence="1">DUF7745 domain-containing protein</fullName>
    </recommendedName>
</protein>
<dbReference type="Gramene" id="Psat04G0417600-T1">
    <property type="protein sequence ID" value="KAI5420291.1"/>
    <property type="gene ID" value="KIW84_044176"/>
</dbReference>
<dbReference type="InterPro" id="IPR056647">
    <property type="entry name" value="DUF7745"/>
</dbReference>
<gene>
    <name evidence="2" type="ORF">KIW84_044176</name>
</gene>
<evidence type="ECO:0000313" key="3">
    <source>
        <dbReference type="Proteomes" id="UP001058974"/>
    </source>
</evidence>
<dbReference type="AlphaFoldDB" id="A0A9D5AV39"/>
<proteinExistence type="predicted"/>
<comment type="caution">
    <text evidence="2">The sequence shown here is derived from an EMBL/GenBank/DDBJ whole genome shotgun (WGS) entry which is preliminary data.</text>
</comment>
<evidence type="ECO:0000313" key="2">
    <source>
        <dbReference type="EMBL" id="KAI5420291.1"/>
    </source>
</evidence>
<accession>A0A9D5AV39</accession>
<dbReference type="Pfam" id="PF24924">
    <property type="entry name" value="DUF7745"/>
    <property type="match status" value="1"/>
</dbReference>
<feature type="domain" description="DUF7745" evidence="1">
    <location>
        <begin position="21"/>
        <end position="122"/>
    </location>
</feature>
<organism evidence="2 3">
    <name type="scientific">Pisum sativum</name>
    <name type="common">Garden pea</name>
    <name type="synonym">Lathyrus oleraceus</name>
    <dbReference type="NCBI Taxonomy" id="3888"/>
    <lineage>
        <taxon>Eukaryota</taxon>
        <taxon>Viridiplantae</taxon>
        <taxon>Streptophyta</taxon>
        <taxon>Embryophyta</taxon>
        <taxon>Tracheophyta</taxon>
        <taxon>Spermatophyta</taxon>
        <taxon>Magnoliopsida</taxon>
        <taxon>eudicotyledons</taxon>
        <taxon>Gunneridae</taxon>
        <taxon>Pentapetalae</taxon>
        <taxon>rosids</taxon>
        <taxon>fabids</taxon>
        <taxon>Fabales</taxon>
        <taxon>Fabaceae</taxon>
        <taxon>Papilionoideae</taxon>
        <taxon>50 kb inversion clade</taxon>
        <taxon>NPAAA clade</taxon>
        <taxon>Hologalegina</taxon>
        <taxon>IRL clade</taxon>
        <taxon>Fabeae</taxon>
        <taxon>Lathyrus</taxon>
    </lineage>
</organism>
<reference evidence="2 3" key="1">
    <citation type="journal article" date="2022" name="Nat. Genet.">
        <title>Improved pea reference genome and pan-genome highlight genomic features and evolutionary characteristics.</title>
        <authorList>
            <person name="Yang T."/>
            <person name="Liu R."/>
            <person name="Luo Y."/>
            <person name="Hu S."/>
            <person name="Wang D."/>
            <person name="Wang C."/>
            <person name="Pandey M.K."/>
            <person name="Ge S."/>
            <person name="Xu Q."/>
            <person name="Li N."/>
            <person name="Li G."/>
            <person name="Huang Y."/>
            <person name="Saxena R.K."/>
            <person name="Ji Y."/>
            <person name="Li M."/>
            <person name="Yan X."/>
            <person name="He Y."/>
            <person name="Liu Y."/>
            <person name="Wang X."/>
            <person name="Xiang C."/>
            <person name="Varshney R.K."/>
            <person name="Ding H."/>
            <person name="Gao S."/>
            <person name="Zong X."/>
        </authorList>
    </citation>
    <scope>NUCLEOTIDE SEQUENCE [LARGE SCALE GENOMIC DNA]</scope>
    <source>
        <strain evidence="2 3">cv. Zhongwan 6</strain>
    </source>
</reference>
<sequence length="152" mass="17727">MGSRIKNTLPLKLKLPRMDTLVTLSSKITPRKKNNFICRYGRIQDFLTIPVDVLALVASSQYYDPLLRCFTFRDIRLTLTIEEHDRSSTEKEGGDNHCWFELVTREKKALRDEFDLEIQNLELSLCEANAKVEVERHLKEEAIRVSYITPQV</sequence>
<dbReference type="EMBL" id="JAMSHJ010000004">
    <property type="protein sequence ID" value="KAI5420291.1"/>
    <property type="molecule type" value="Genomic_DNA"/>
</dbReference>